<proteinExistence type="predicted"/>
<feature type="compositionally biased region" description="Polar residues" evidence="1">
    <location>
        <begin position="82"/>
        <end position="102"/>
    </location>
</feature>
<feature type="region of interest" description="Disordered" evidence="1">
    <location>
        <begin position="1"/>
        <end position="140"/>
    </location>
</feature>
<evidence type="ECO:0000313" key="2">
    <source>
        <dbReference type="EMBL" id="RXW15838.1"/>
    </source>
</evidence>
<name>A0A4V1Q2P8_9AGAR</name>
<evidence type="ECO:0000256" key="1">
    <source>
        <dbReference type="SAM" id="MobiDB-lite"/>
    </source>
</evidence>
<organism evidence="2 3">
    <name type="scientific">Candolleomyces aberdarensis</name>
    <dbReference type="NCBI Taxonomy" id="2316362"/>
    <lineage>
        <taxon>Eukaryota</taxon>
        <taxon>Fungi</taxon>
        <taxon>Dikarya</taxon>
        <taxon>Basidiomycota</taxon>
        <taxon>Agaricomycotina</taxon>
        <taxon>Agaricomycetes</taxon>
        <taxon>Agaricomycetidae</taxon>
        <taxon>Agaricales</taxon>
        <taxon>Agaricineae</taxon>
        <taxon>Psathyrellaceae</taxon>
        <taxon>Candolleomyces</taxon>
    </lineage>
</organism>
<keyword evidence="3" id="KW-1185">Reference proteome</keyword>
<feature type="non-terminal residue" evidence="2">
    <location>
        <position position="184"/>
    </location>
</feature>
<evidence type="ECO:0000313" key="3">
    <source>
        <dbReference type="Proteomes" id="UP000290288"/>
    </source>
</evidence>
<dbReference type="EMBL" id="SDEE01000505">
    <property type="protein sequence ID" value="RXW15838.1"/>
    <property type="molecule type" value="Genomic_DNA"/>
</dbReference>
<feature type="compositionally biased region" description="Basic and acidic residues" evidence="1">
    <location>
        <begin position="45"/>
        <end position="58"/>
    </location>
</feature>
<accession>A0A4V1Q2P8</accession>
<sequence>MSEFTHSGGKNRAPREHDTPIPSRAASPGTDSVPPPSSTSRFRARVTERADRAEERMQRMGKKVKKGLKTFLGIRKPKNTGEGETSAQDAVGDISSQRTDIASGSAEEKSGTHNMKEDVEGSRTPAPGMARSAVNESMSAPNTSKVWAIAKGTFKNALVIAAALVPEPFKGPAEALLKVVDVIE</sequence>
<comment type="caution">
    <text evidence="2">The sequence shown here is derived from an EMBL/GenBank/DDBJ whole genome shotgun (WGS) entry which is preliminary data.</text>
</comment>
<dbReference type="Proteomes" id="UP000290288">
    <property type="component" value="Unassembled WGS sequence"/>
</dbReference>
<protein>
    <submittedName>
        <fullName evidence="2">Uncharacterized protein</fullName>
    </submittedName>
</protein>
<feature type="compositionally biased region" description="Basic and acidic residues" evidence="1">
    <location>
        <begin position="106"/>
        <end position="121"/>
    </location>
</feature>
<reference evidence="2 3" key="1">
    <citation type="submission" date="2019-01" db="EMBL/GenBank/DDBJ databases">
        <title>Draft genome sequence of Psathyrella aberdarensis IHI B618.</title>
        <authorList>
            <person name="Buettner E."/>
            <person name="Kellner H."/>
        </authorList>
    </citation>
    <scope>NUCLEOTIDE SEQUENCE [LARGE SCALE GENOMIC DNA]</scope>
    <source>
        <strain evidence="2 3">IHI B618</strain>
    </source>
</reference>
<dbReference type="AlphaFoldDB" id="A0A4V1Q2P8"/>
<gene>
    <name evidence="2" type="ORF">EST38_g10016</name>
</gene>
<feature type="compositionally biased region" description="Basic residues" evidence="1">
    <location>
        <begin position="59"/>
        <end position="68"/>
    </location>
</feature>